<dbReference type="VEuPathDB" id="ToxoDB:ETH2_0802100"/>
<evidence type="ECO:0000313" key="11">
    <source>
        <dbReference type="Proteomes" id="UP000030747"/>
    </source>
</evidence>
<dbReference type="GO" id="GO:0004707">
    <property type="term" value="F:MAP kinase activity"/>
    <property type="evidence" value="ECO:0007669"/>
    <property type="project" value="UniProtKB-EC"/>
</dbReference>
<evidence type="ECO:0000313" key="10">
    <source>
        <dbReference type="EMBL" id="CDJ37083.1"/>
    </source>
</evidence>
<keyword evidence="7" id="KW-0460">Magnesium</keyword>
<dbReference type="Proteomes" id="UP000030747">
    <property type="component" value="Unassembled WGS sequence"/>
</dbReference>
<dbReference type="EMBL" id="HG673746">
    <property type="protein sequence ID" value="CDJ37083.1"/>
    <property type="molecule type" value="Genomic_DNA"/>
</dbReference>
<dbReference type="SUPFAM" id="SSF56112">
    <property type="entry name" value="Protein kinase-like (PK-like)"/>
    <property type="match status" value="1"/>
</dbReference>
<evidence type="ECO:0000256" key="6">
    <source>
        <dbReference type="PROSITE-ProRule" id="PRU10141"/>
    </source>
</evidence>
<dbReference type="EC" id="2.7.11.24" evidence="7"/>
<feature type="binding site" evidence="6">
    <location>
        <position position="178"/>
    </location>
    <ligand>
        <name>ATP</name>
        <dbReference type="ChEBI" id="CHEBI:30616"/>
    </ligand>
</feature>
<proteinExistence type="inferred from homology"/>
<dbReference type="InterPro" id="IPR017441">
    <property type="entry name" value="Protein_kinase_ATP_BS"/>
</dbReference>
<dbReference type="AlphaFoldDB" id="U6KNQ2"/>
<keyword evidence="5 6" id="KW-0067">ATP-binding</keyword>
<dbReference type="GO" id="GO:0005524">
    <property type="term" value="F:ATP binding"/>
    <property type="evidence" value="ECO:0007669"/>
    <property type="project" value="UniProtKB-UniRule"/>
</dbReference>
<evidence type="ECO:0000256" key="1">
    <source>
        <dbReference type="ARBA" id="ARBA00022527"/>
    </source>
</evidence>
<dbReference type="GeneID" id="25250284"/>
<evidence type="ECO:0000256" key="4">
    <source>
        <dbReference type="ARBA" id="ARBA00022777"/>
    </source>
</evidence>
<dbReference type="FunFam" id="1.10.510.10:FF:000624">
    <property type="entry name" value="Mitogen-activated protein kinase"/>
    <property type="match status" value="1"/>
</dbReference>
<dbReference type="InterPro" id="IPR008271">
    <property type="entry name" value="Ser/Thr_kinase_AS"/>
</dbReference>
<comment type="similarity">
    <text evidence="7">Belongs to the protein kinase superfamily. Ser/Thr protein kinase family. MAP kinase subfamily.</text>
</comment>
<dbReference type="PROSITE" id="PS00107">
    <property type="entry name" value="PROTEIN_KINASE_ATP"/>
    <property type="match status" value="1"/>
</dbReference>
<dbReference type="InterPro" id="IPR050117">
    <property type="entry name" value="MAPK"/>
</dbReference>
<dbReference type="OMA" id="ANWEVGT"/>
<protein>
    <recommendedName>
        <fullName evidence="7">Mitogen-activated protein kinase</fullName>
        <ecNumber evidence="7">2.7.11.24</ecNumber>
    </recommendedName>
</protein>
<evidence type="ECO:0000256" key="5">
    <source>
        <dbReference type="ARBA" id="ARBA00022840"/>
    </source>
</evidence>
<keyword evidence="3 6" id="KW-0547">Nucleotide-binding</keyword>
<dbReference type="PROSITE" id="PS00108">
    <property type="entry name" value="PROTEIN_KINASE_ST"/>
    <property type="match status" value="1"/>
</dbReference>
<dbReference type="FunFam" id="3.30.200.20:FF:000046">
    <property type="entry name" value="Mitogen-activated protein kinase"/>
    <property type="match status" value="1"/>
</dbReference>
<dbReference type="Pfam" id="PF00069">
    <property type="entry name" value="Pkinase"/>
    <property type="match status" value="1"/>
</dbReference>
<feature type="region of interest" description="Disordered" evidence="8">
    <location>
        <begin position="103"/>
        <end position="137"/>
    </location>
</feature>
<dbReference type="OrthoDB" id="192887at2759"/>
<organism evidence="10 11">
    <name type="scientific">Eimeria tenella</name>
    <name type="common">Coccidian parasite</name>
    <dbReference type="NCBI Taxonomy" id="5802"/>
    <lineage>
        <taxon>Eukaryota</taxon>
        <taxon>Sar</taxon>
        <taxon>Alveolata</taxon>
        <taxon>Apicomplexa</taxon>
        <taxon>Conoidasida</taxon>
        <taxon>Coccidia</taxon>
        <taxon>Eucoccidiorida</taxon>
        <taxon>Eimeriorina</taxon>
        <taxon>Eimeriidae</taxon>
        <taxon>Eimeria</taxon>
    </lineage>
</organism>
<dbReference type="Gene3D" id="1.10.510.10">
    <property type="entry name" value="Transferase(Phosphotransferase) domain 1"/>
    <property type="match status" value="1"/>
</dbReference>
<dbReference type="PROSITE" id="PS01351">
    <property type="entry name" value="MAPK"/>
    <property type="match status" value="1"/>
</dbReference>
<dbReference type="InterPro" id="IPR003527">
    <property type="entry name" value="MAP_kinase_CS"/>
</dbReference>
<reference evidence="10" key="1">
    <citation type="submission" date="2013-10" db="EMBL/GenBank/DDBJ databases">
        <title>Genomic analysis of the causative agents of coccidiosis in chickens.</title>
        <authorList>
            <person name="Reid A.J."/>
            <person name="Blake D."/>
            <person name="Billington K."/>
            <person name="Browne H."/>
            <person name="Dunn M."/>
            <person name="Hung S."/>
            <person name="Kawahara F."/>
            <person name="Miranda-Saavedra D."/>
            <person name="Mourier T."/>
            <person name="Nagra H."/>
            <person name="Otto T.D."/>
            <person name="Rawlings N."/>
            <person name="Sanchez A."/>
            <person name="Sanders M."/>
            <person name="Subramaniam C."/>
            <person name="Tay Y."/>
            <person name="Dear P."/>
            <person name="Doerig C."/>
            <person name="Gruber A."/>
            <person name="Parkinson J."/>
            <person name="Shirley M."/>
            <person name="Wan K.L."/>
            <person name="Berriman M."/>
            <person name="Tomley F."/>
            <person name="Pain A."/>
        </authorList>
    </citation>
    <scope>NUCLEOTIDE SEQUENCE [LARGE SCALE GENOMIC DNA]</scope>
    <source>
        <strain evidence="10">Houghton</strain>
    </source>
</reference>
<comment type="catalytic activity">
    <reaction evidence="7">
        <text>L-threonyl-[protein] + ATP = O-phospho-L-threonyl-[protein] + ADP + H(+)</text>
        <dbReference type="Rhea" id="RHEA:46608"/>
        <dbReference type="Rhea" id="RHEA-COMP:11060"/>
        <dbReference type="Rhea" id="RHEA-COMP:11605"/>
        <dbReference type="ChEBI" id="CHEBI:15378"/>
        <dbReference type="ChEBI" id="CHEBI:30013"/>
        <dbReference type="ChEBI" id="CHEBI:30616"/>
        <dbReference type="ChEBI" id="CHEBI:61977"/>
        <dbReference type="ChEBI" id="CHEBI:456216"/>
        <dbReference type="EC" id="2.7.11.24"/>
    </reaction>
</comment>
<evidence type="ECO:0000256" key="7">
    <source>
        <dbReference type="RuleBase" id="RU361165"/>
    </source>
</evidence>
<keyword evidence="1 7" id="KW-0723">Serine/threonine-protein kinase</keyword>
<accession>U6KNQ2</accession>
<keyword evidence="2 7" id="KW-0808">Transferase</keyword>
<name>U6KNQ2_EIMTE</name>
<gene>
    <name evidence="10" type="ORF">ETH_00005380</name>
</gene>
<feature type="domain" description="Protein kinase" evidence="9">
    <location>
        <begin position="148"/>
        <end position="491"/>
    </location>
</feature>
<evidence type="ECO:0000256" key="8">
    <source>
        <dbReference type="SAM" id="MobiDB-lite"/>
    </source>
</evidence>
<comment type="activity regulation">
    <text evidence="7">Activated by threonine and tyrosine phosphorylation.</text>
</comment>
<dbReference type="PANTHER" id="PTHR24055">
    <property type="entry name" value="MITOGEN-ACTIVATED PROTEIN KINASE"/>
    <property type="match status" value="1"/>
</dbReference>
<dbReference type="VEuPathDB" id="ToxoDB:ETH_00005380"/>
<keyword evidence="11" id="KW-1185">Reference proteome</keyword>
<feature type="region of interest" description="Disordered" evidence="8">
    <location>
        <begin position="33"/>
        <end position="59"/>
    </location>
</feature>
<dbReference type="InterPro" id="IPR011009">
    <property type="entry name" value="Kinase-like_dom_sf"/>
</dbReference>
<evidence type="ECO:0000259" key="9">
    <source>
        <dbReference type="PROSITE" id="PS50011"/>
    </source>
</evidence>
<dbReference type="InterPro" id="IPR000719">
    <property type="entry name" value="Prot_kinase_dom"/>
</dbReference>
<keyword evidence="4 7" id="KW-0418">Kinase</keyword>
<comment type="cofactor">
    <cofactor evidence="7">
        <name>Mg(2+)</name>
        <dbReference type="ChEBI" id="CHEBI:18420"/>
    </cofactor>
</comment>
<sequence>MSFQKSQGAVSAAPAAALEQGYVQCAPHPPYQKLQQQQHQYARYPHPQQQQQQQQRYEPHPQHVYYQQQCHAGAPNSATAKQPQAAANAASCSSVQQPQRCVQQQQQQQQQHQHRHPEQDHQRKNQQHAVKPTRMPHPLADWQLPERYEVHHLIGTGSYGHVCEVYDNQEQRIVAIKKIHRVFEDLIDCKRILREIAILNRLNHDHIVKILDILVPSDLEKFDEMYVVLEIADSDFKKLFRAPVYLTELHIKTLLYNLLVGVKYVHSAGILHRDLKPANCLVNQDCSVKVCDFGLARTMDFPEGQNSHCPVAQQDDDIVNVTHTKNLKRQLTGHVVTRWYRAPELILLAENYTEAIDVWSIGCIFSELLSMIEENVESHCDRGPLFPGSSCFPLSPDQKNGDDSRLQTRGNKDQLNVIFNVLGTPTEEEINALESNEAKQYIRTFPPKKAHDLAQRFSASSPEALNLLKRMLVFNPKRRISVDECLAHPFFKGVRNPSIEVTATEKVRLPFNDWANMDEPQLRLGFLREMQRFHPELQLPKSLLERAKMCS</sequence>
<dbReference type="PROSITE" id="PS50011">
    <property type="entry name" value="PROTEIN_KINASE_DOM"/>
    <property type="match status" value="1"/>
</dbReference>
<reference evidence="10" key="2">
    <citation type="submission" date="2013-10" db="EMBL/GenBank/DDBJ databases">
        <authorList>
            <person name="Aslett M."/>
        </authorList>
    </citation>
    <scope>NUCLEOTIDE SEQUENCE [LARGE SCALE GENOMIC DNA]</scope>
    <source>
        <strain evidence="10">Houghton</strain>
    </source>
</reference>
<evidence type="ECO:0000256" key="3">
    <source>
        <dbReference type="ARBA" id="ARBA00022741"/>
    </source>
</evidence>
<evidence type="ECO:0000256" key="2">
    <source>
        <dbReference type="ARBA" id="ARBA00022679"/>
    </source>
</evidence>
<dbReference type="SMART" id="SM00220">
    <property type="entry name" value="S_TKc"/>
    <property type="match status" value="1"/>
</dbReference>
<dbReference type="CDD" id="cd07834">
    <property type="entry name" value="STKc_MAPK"/>
    <property type="match status" value="1"/>
</dbReference>
<feature type="compositionally biased region" description="Low complexity" evidence="8">
    <location>
        <begin position="33"/>
        <end position="56"/>
    </location>
</feature>
<dbReference type="RefSeq" id="XP_013227921.1">
    <property type="nucleotide sequence ID" value="XM_013372467.1"/>
</dbReference>
<dbReference type="Gene3D" id="3.30.200.20">
    <property type="entry name" value="Phosphorylase Kinase, domain 1"/>
    <property type="match status" value="2"/>
</dbReference>